<evidence type="ECO:0000313" key="2">
    <source>
        <dbReference type="Proteomes" id="UP001226720"/>
    </source>
</evidence>
<gene>
    <name evidence="1" type="ORF">QO000_000875</name>
</gene>
<name>A0ABU0JXU7_9BACL</name>
<protein>
    <submittedName>
        <fullName evidence="1">Uncharacterized protein</fullName>
    </submittedName>
</protein>
<reference evidence="1" key="1">
    <citation type="submission" date="2023-07" db="EMBL/GenBank/DDBJ databases">
        <title>Genomic Encyclopedia of Type Strains, Phase IV (KMG-IV): sequencing the most valuable type-strain genomes for metagenomic binning, comparative biology and taxonomic classification.</title>
        <authorList>
            <person name="Goeker M."/>
        </authorList>
    </citation>
    <scope>NUCLEOTIDE SEQUENCE [LARGE SCALE GENOMIC DNA]</scope>
    <source>
        <strain evidence="1">JSM 076093</strain>
    </source>
</reference>
<dbReference type="Proteomes" id="UP001226720">
    <property type="component" value="Unassembled WGS sequence"/>
</dbReference>
<dbReference type="RefSeq" id="WP_301550650.1">
    <property type="nucleotide sequence ID" value="NZ_JAQRMZ010000002.1"/>
</dbReference>
<accession>A0ABU0JXU7</accession>
<proteinExistence type="predicted"/>
<sequence>MRLINIAYEHLEKERSNSPEDSFVRSSVTYEEAGIQKTFYVLYPAIFATRAREEGIWTADSPVDEVVALNLLKSYTGRKRLYISDESEYLLALKEADLSNLLEIVQQVKVNGSYHV</sequence>
<dbReference type="EMBL" id="JAUSWM010000001">
    <property type="protein sequence ID" value="MDQ0481922.1"/>
    <property type="molecule type" value="Genomic_DNA"/>
</dbReference>
<keyword evidence="2" id="KW-1185">Reference proteome</keyword>
<organism evidence="1 2">
    <name type="scientific">Guptibacillus hwajinpoensis</name>
    <dbReference type="NCBI Taxonomy" id="208199"/>
    <lineage>
        <taxon>Bacteria</taxon>
        <taxon>Bacillati</taxon>
        <taxon>Bacillota</taxon>
        <taxon>Bacilli</taxon>
        <taxon>Bacillales</taxon>
        <taxon>Guptibacillaceae</taxon>
        <taxon>Guptibacillus</taxon>
    </lineage>
</organism>
<evidence type="ECO:0000313" key="1">
    <source>
        <dbReference type="EMBL" id="MDQ0481922.1"/>
    </source>
</evidence>
<comment type="caution">
    <text evidence="1">The sequence shown here is derived from an EMBL/GenBank/DDBJ whole genome shotgun (WGS) entry which is preliminary data.</text>
</comment>
<dbReference type="GeneID" id="301325931"/>